<evidence type="ECO:0000256" key="1">
    <source>
        <dbReference type="SAM" id="MobiDB-lite"/>
    </source>
</evidence>
<dbReference type="AlphaFoldDB" id="M2MIF0"/>
<evidence type="ECO:0000313" key="3">
    <source>
        <dbReference type="Proteomes" id="UP000011761"/>
    </source>
</evidence>
<feature type="compositionally biased region" description="Polar residues" evidence="1">
    <location>
        <begin position="1"/>
        <end position="19"/>
    </location>
</feature>
<dbReference type="RefSeq" id="XP_007681956.1">
    <property type="nucleotide sequence ID" value="XM_007683766.1"/>
</dbReference>
<feature type="region of interest" description="Disordered" evidence="1">
    <location>
        <begin position="1"/>
        <end position="28"/>
    </location>
</feature>
<dbReference type="GeneID" id="19108161"/>
<evidence type="ECO:0000313" key="2">
    <source>
        <dbReference type="EMBL" id="EMC91043.1"/>
    </source>
</evidence>
<proteinExistence type="predicted"/>
<dbReference type="KEGG" id="bcom:BAUCODRAFT_127500"/>
<dbReference type="Proteomes" id="UP000011761">
    <property type="component" value="Unassembled WGS sequence"/>
</dbReference>
<organism evidence="2 3">
    <name type="scientific">Baudoinia panamericana (strain UAMH 10762)</name>
    <name type="common">Angels' share fungus</name>
    <name type="synonym">Baudoinia compniacensis (strain UAMH 10762)</name>
    <dbReference type="NCBI Taxonomy" id="717646"/>
    <lineage>
        <taxon>Eukaryota</taxon>
        <taxon>Fungi</taxon>
        <taxon>Dikarya</taxon>
        <taxon>Ascomycota</taxon>
        <taxon>Pezizomycotina</taxon>
        <taxon>Dothideomycetes</taxon>
        <taxon>Dothideomycetidae</taxon>
        <taxon>Mycosphaerellales</taxon>
        <taxon>Teratosphaeriaceae</taxon>
        <taxon>Baudoinia</taxon>
    </lineage>
</organism>
<protein>
    <submittedName>
        <fullName evidence="2">Uncharacterized protein</fullName>
    </submittedName>
</protein>
<accession>M2MIF0</accession>
<dbReference type="HOGENOM" id="CLU_2941353_0_0_1"/>
<dbReference type="EMBL" id="KB445565">
    <property type="protein sequence ID" value="EMC91043.1"/>
    <property type="molecule type" value="Genomic_DNA"/>
</dbReference>
<sequence length="60" mass="7133">MATSWNQASNFRLQPPNSRWRNRTTTHRGRIIKDNHNEGNVFTGIKRMANDISHFKHRDD</sequence>
<gene>
    <name evidence="2" type="ORF">BAUCODRAFT_127500</name>
</gene>
<keyword evidence="3" id="KW-1185">Reference proteome</keyword>
<reference evidence="2 3" key="1">
    <citation type="journal article" date="2012" name="PLoS Pathog.">
        <title>Diverse lifestyles and strategies of plant pathogenesis encoded in the genomes of eighteen Dothideomycetes fungi.</title>
        <authorList>
            <person name="Ohm R.A."/>
            <person name="Feau N."/>
            <person name="Henrissat B."/>
            <person name="Schoch C.L."/>
            <person name="Horwitz B.A."/>
            <person name="Barry K.W."/>
            <person name="Condon B.J."/>
            <person name="Copeland A.C."/>
            <person name="Dhillon B."/>
            <person name="Glaser F."/>
            <person name="Hesse C.N."/>
            <person name="Kosti I."/>
            <person name="LaButti K."/>
            <person name="Lindquist E.A."/>
            <person name="Lucas S."/>
            <person name="Salamov A.A."/>
            <person name="Bradshaw R.E."/>
            <person name="Ciuffetti L."/>
            <person name="Hamelin R.C."/>
            <person name="Kema G.H.J."/>
            <person name="Lawrence C."/>
            <person name="Scott J.A."/>
            <person name="Spatafora J.W."/>
            <person name="Turgeon B.G."/>
            <person name="de Wit P.J.G.M."/>
            <person name="Zhong S."/>
            <person name="Goodwin S.B."/>
            <person name="Grigoriev I.V."/>
        </authorList>
    </citation>
    <scope>NUCLEOTIDE SEQUENCE [LARGE SCALE GENOMIC DNA]</scope>
    <source>
        <strain evidence="2 3">UAMH 10762</strain>
    </source>
</reference>
<name>M2MIF0_BAUPA</name>